<dbReference type="PIRSF" id="PIRSF006118">
    <property type="entry name" value="KDO8-P_Ptase"/>
    <property type="match status" value="1"/>
</dbReference>
<keyword evidence="4 7" id="KW-0479">Metal-binding</keyword>
<feature type="binding site" evidence="7">
    <location>
        <position position="18"/>
    </location>
    <ligand>
        <name>Mg(2+)</name>
        <dbReference type="ChEBI" id="CHEBI:18420"/>
    </ligand>
</feature>
<dbReference type="SUPFAM" id="SSF56784">
    <property type="entry name" value="HAD-like"/>
    <property type="match status" value="1"/>
</dbReference>
<dbReference type="OrthoDB" id="9805604at2"/>
<organism evidence="8 9">
    <name type="scientific">Zeaxanthinibacter enoshimensis</name>
    <dbReference type="NCBI Taxonomy" id="392009"/>
    <lineage>
        <taxon>Bacteria</taxon>
        <taxon>Pseudomonadati</taxon>
        <taxon>Bacteroidota</taxon>
        <taxon>Flavobacteriia</taxon>
        <taxon>Flavobacteriales</taxon>
        <taxon>Flavobacteriaceae</taxon>
        <taxon>Zeaxanthinibacter</taxon>
    </lineage>
</organism>
<dbReference type="Proteomes" id="UP000295468">
    <property type="component" value="Unassembled WGS sequence"/>
</dbReference>
<dbReference type="InterPro" id="IPR036412">
    <property type="entry name" value="HAD-like_sf"/>
</dbReference>
<dbReference type="GO" id="GO:0016788">
    <property type="term" value="F:hydrolase activity, acting on ester bonds"/>
    <property type="evidence" value="ECO:0007669"/>
    <property type="project" value="InterPro"/>
</dbReference>
<evidence type="ECO:0000256" key="1">
    <source>
        <dbReference type="ARBA" id="ARBA00001946"/>
    </source>
</evidence>
<evidence type="ECO:0000256" key="3">
    <source>
        <dbReference type="ARBA" id="ARBA00011881"/>
    </source>
</evidence>
<dbReference type="NCBIfam" id="TIGR01670">
    <property type="entry name" value="KdsC-phosphatas"/>
    <property type="match status" value="1"/>
</dbReference>
<evidence type="ECO:0000256" key="7">
    <source>
        <dbReference type="PIRSR" id="PIRSR006118-2"/>
    </source>
</evidence>
<feature type="binding site" evidence="7">
    <location>
        <position position="111"/>
    </location>
    <ligand>
        <name>Mg(2+)</name>
        <dbReference type="ChEBI" id="CHEBI:18420"/>
    </ligand>
</feature>
<dbReference type="GO" id="GO:0046872">
    <property type="term" value="F:metal ion binding"/>
    <property type="evidence" value="ECO:0007669"/>
    <property type="project" value="UniProtKB-KW"/>
</dbReference>
<dbReference type="PANTHER" id="PTHR21485:SF3">
    <property type="entry name" value="N-ACYLNEURAMINATE CYTIDYLYLTRANSFERASE"/>
    <property type="match status" value="1"/>
</dbReference>
<comment type="subunit">
    <text evidence="3">Homotetramer.</text>
</comment>
<proteinExistence type="inferred from homology"/>
<keyword evidence="5" id="KW-0378">Hydrolase</keyword>
<dbReference type="SFLD" id="SFLDG01138">
    <property type="entry name" value="C1.6.2:_Deoxy-d-mannose-octulo"/>
    <property type="match status" value="1"/>
</dbReference>
<dbReference type="RefSeq" id="WP_133644078.1">
    <property type="nucleotide sequence ID" value="NZ_SNYI01000002.1"/>
</dbReference>
<sequence length="170" mass="18822">METSYKTQLKDIDTFVFDVDGVLTDGNILVTTEGELLRKMNMLDGFAIRTAVDAGYAVCIISGGKNEGVRKRLQNLGVTDIHLGVQFKEEALDEYMDIYEKKASNTLYMGDDLPDIPAMKRVGLPVCPQNAVAEVKAIARYVSHRSGGEGCVREVIEQVLKVRGDWPVHD</sequence>
<dbReference type="InterPro" id="IPR010023">
    <property type="entry name" value="KdsC_fam"/>
</dbReference>
<dbReference type="SFLD" id="SFLDG01136">
    <property type="entry name" value="C1.6:_Phosphoserine_Phosphatas"/>
    <property type="match status" value="1"/>
</dbReference>
<dbReference type="EMBL" id="SNYI01000002">
    <property type="protein sequence ID" value="TDQ31241.1"/>
    <property type="molecule type" value="Genomic_DNA"/>
</dbReference>
<comment type="cofactor">
    <cofactor evidence="1 7">
        <name>Mg(2+)</name>
        <dbReference type="ChEBI" id="CHEBI:18420"/>
    </cofactor>
</comment>
<dbReference type="PANTHER" id="PTHR21485">
    <property type="entry name" value="HAD SUPERFAMILY MEMBERS CMAS AND KDSC"/>
    <property type="match status" value="1"/>
</dbReference>
<evidence type="ECO:0000256" key="4">
    <source>
        <dbReference type="ARBA" id="ARBA00022723"/>
    </source>
</evidence>
<evidence type="ECO:0000256" key="6">
    <source>
        <dbReference type="ARBA" id="ARBA00022842"/>
    </source>
</evidence>
<name>A0A4R6TPE6_9FLAO</name>
<gene>
    <name evidence="8" type="ORF">CLV82_1947</name>
</gene>
<dbReference type="CDD" id="cd01630">
    <property type="entry name" value="HAD_KDO-like"/>
    <property type="match status" value="1"/>
</dbReference>
<keyword evidence="9" id="KW-1185">Reference proteome</keyword>
<dbReference type="AlphaFoldDB" id="A0A4R6TPE6"/>
<dbReference type="InterPro" id="IPR023214">
    <property type="entry name" value="HAD_sf"/>
</dbReference>
<keyword evidence="6 7" id="KW-0460">Magnesium</keyword>
<dbReference type="Gene3D" id="3.40.50.1000">
    <property type="entry name" value="HAD superfamily/HAD-like"/>
    <property type="match status" value="1"/>
</dbReference>
<feature type="binding site" evidence="7">
    <location>
        <position position="20"/>
    </location>
    <ligand>
        <name>substrate</name>
    </ligand>
</feature>
<comment type="caution">
    <text evidence="8">The sequence shown here is derived from an EMBL/GenBank/DDBJ whole genome shotgun (WGS) entry which is preliminary data.</text>
</comment>
<reference evidence="8 9" key="1">
    <citation type="submission" date="2019-03" db="EMBL/GenBank/DDBJ databases">
        <title>Genomic Encyclopedia of Archaeal and Bacterial Type Strains, Phase II (KMG-II): from individual species to whole genera.</title>
        <authorList>
            <person name="Goeker M."/>
        </authorList>
    </citation>
    <scope>NUCLEOTIDE SEQUENCE [LARGE SCALE GENOMIC DNA]</scope>
    <source>
        <strain evidence="8 9">DSM 18435</strain>
    </source>
</reference>
<evidence type="ECO:0000256" key="2">
    <source>
        <dbReference type="ARBA" id="ARBA00005893"/>
    </source>
</evidence>
<protein>
    <submittedName>
        <fullName evidence="8">3-deoxy-D-manno-octulosonate 8-phosphate phosphatase (KDO 8-P phosphatase)</fullName>
    </submittedName>
</protein>
<accession>A0A4R6TPE6</accession>
<dbReference type="InterPro" id="IPR050793">
    <property type="entry name" value="CMP-NeuNAc_synthase"/>
</dbReference>
<evidence type="ECO:0000256" key="5">
    <source>
        <dbReference type="ARBA" id="ARBA00022801"/>
    </source>
</evidence>
<comment type="similarity">
    <text evidence="2">Belongs to the KdsC family.</text>
</comment>
<evidence type="ECO:0000313" key="8">
    <source>
        <dbReference type="EMBL" id="TDQ31241.1"/>
    </source>
</evidence>
<dbReference type="GO" id="GO:0008781">
    <property type="term" value="F:N-acylneuraminate cytidylyltransferase activity"/>
    <property type="evidence" value="ECO:0007669"/>
    <property type="project" value="TreeGrafter"/>
</dbReference>
<dbReference type="SFLD" id="SFLDS00003">
    <property type="entry name" value="Haloacid_Dehalogenase"/>
    <property type="match status" value="1"/>
</dbReference>
<dbReference type="Pfam" id="PF08282">
    <property type="entry name" value="Hydrolase_3"/>
    <property type="match status" value="1"/>
</dbReference>
<dbReference type="FunFam" id="3.40.50.1000:FF:000029">
    <property type="entry name" value="3-deoxy-D-manno-octulosonate 8-phosphate phosphatase KdsC"/>
    <property type="match status" value="1"/>
</dbReference>
<evidence type="ECO:0000313" key="9">
    <source>
        <dbReference type="Proteomes" id="UP000295468"/>
    </source>
</evidence>